<gene>
    <name evidence="1" type="ORF">EV421DRAFT_1859274</name>
</gene>
<reference evidence="1" key="1">
    <citation type="submission" date="2023-06" db="EMBL/GenBank/DDBJ databases">
        <authorList>
            <consortium name="Lawrence Berkeley National Laboratory"/>
            <person name="Ahrendt S."/>
            <person name="Sahu N."/>
            <person name="Indic B."/>
            <person name="Wong-Bajracharya J."/>
            <person name="Merenyi Z."/>
            <person name="Ke H.-M."/>
            <person name="Monk M."/>
            <person name="Kocsube S."/>
            <person name="Drula E."/>
            <person name="Lipzen A."/>
            <person name="Balint B."/>
            <person name="Henrissat B."/>
            <person name="Andreopoulos B."/>
            <person name="Martin F.M."/>
            <person name="Harder C.B."/>
            <person name="Rigling D."/>
            <person name="Ford K.L."/>
            <person name="Foster G.D."/>
            <person name="Pangilinan J."/>
            <person name="Papanicolaou A."/>
            <person name="Barry K."/>
            <person name="LaButti K."/>
            <person name="Viragh M."/>
            <person name="Koriabine M."/>
            <person name="Yan M."/>
            <person name="Riley R."/>
            <person name="Champramary S."/>
            <person name="Plett K.L."/>
            <person name="Tsai I.J."/>
            <person name="Slot J."/>
            <person name="Sipos G."/>
            <person name="Plett J."/>
            <person name="Nagy L.G."/>
            <person name="Grigoriev I.V."/>
        </authorList>
    </citation>
    <scope>NUCLEOTIDE SEQUENCE</scope>
    <source>
        <strain evidence="1">FPL87.14</strain>
    </source>
</reference>
<proteinExistence type="predicted"/>
<comment type="caution">
    <text evidence="1">The sequence shown here is derived from an EMBL/GenBank/DDBJ whole genome shotgun (WGS) entry which is preliminary data.</text>
</comment>
<name>A0AA39MD24_9AGAR</name>
<dbReference type="EMBL" id="JAUEPT010000153">
    <property type="protein sequence ID" value="KAK0430381.1"/>
    <property type="molecule type" value="Genomic_DNA"/>
</dbReference>
<organism evidence="1 2">
    <name type="scientific">Armillaria borealis</name>
    <dbReference type="NCBI Taxonomy" id="47425"/>
    <lineage>
        <taxon>Eukaryota</taxon>
        <taxon>Fungi</taxon>
        <taxon>Dikarya</taxon>
        <taxon>Basidiomycota</taxon>
        <taxon>Agaricomycotina</taxon>
        <taxon>Agaricomycetes</taxon>
        <taxon>Agaricomycetidae</taxon>
        <taxon>Agaricales</taxon>
        <taxon>Marasmiineae</taxon>
        <taxon>Physalacriaceae</taxon>
        <taxon>Armillaria</taxon>
    </lineage>
</organism>
<evidence type="ECO:0000313" key="2">
    <source>
        <dbReference type="Proteomes" id="UP001175226"/>
    </source>
</evidence>
<dbReference type="AlphaFoldDB" id="A0AA39MD24"/>
<sequence length="210" mass="22850">MPSRPVKYWLGAGQASTFRLRNEDGVGPCCMVARIFSTPRCVRSPMRRVCSTARRVSTWTFIWKTLIAISMRPTHNMASSLRVLRSSARLPMLTSWYRLTASRTSVRQVSSSRNAALTLSGSGAESSRPCRNSSTVSRTLRRLTFTLSHSLLHASTSSTILMAVFASPVTTLTYGTLSSTSQMACTIPRIAAALAVLFPDVVATSPVVSV</sequence>
<dbReference type="Proteomes" id="UP001175226">
    <property type="component" value="Unassembled WGS sequence"/>
</dbReference>
<keyword evidence="2" id="KW-1185">Reference proteome</keyword>
<accession>A0AA39MD24</accession>
<evidence type="ECO:0000313" key="1">
    <source>
        <dbReference type="EMBL" id="KAK0430381.1"/>
    </source>
</evidence>
<protein>
    <submittedName>
        <fullName evidence="1">Uncharacterized protein</fullName>
    </submittedName>
</protein>